<dbReference type="Proteomes" id="UP001470230">
    <property type="component" value="Unassembled WGS sequence"/>
</dbReference>
<sequence>MEYPILYLKDEKFVWGFSNLLKNNDNEDDNEINSEIVFRPYIPILRKKETKATIIEKLPSLITSDKAYLDATPNETVTVVDLNPQDDDDDQFCAEYGWCKIRIENGLQRDFIKYYLISFLKFKENF</sequence>
<gene>
    <name evidence="1" type="ORF">M9Y10_038024</name>
</gene>
<reference evidence="1 2" key="1">
    <citation type="submission" date="2024-04" db="EMBL/GenBank/DDBJ databases">
        <title>Tritrichomonas musculus Genome.</title>
        <authorList>
            <person name="Alves-Ferreira E."/>
            <person name="Grigg M."/>
            <person name="Lorenzi H."/>
            <person name="Galac M."/>
        </authorList>
    </citation>
    <scope>NUCLEOTIDE SEQUENCE [LARGE SCALE GENOMIC DNA]</scope>
    <source>
        <strain evidence="1 2">EAF2021</strain>
    </source>
</reference>
<dbReference type="EMBL" id="JAPFFF010000006">
    <property type="protein sequence ID" value="KAK8886989.1"/>
    <property type="molecule type" value="Genomic_DNA"/>
</dbReference>
<keyword evidence="2" id="KW-1185">Reference proteome</keyword>
<evidence type="ECO:0000313" key="2">
    <source>
        <dbReference type="Proteomes" id="UP001470230"/>
    </source>
</evidence>
<accession>A0ABR2K7F7</accession>
<name>A0ABR2K7F7_9EUKA</name>
<comment type="caution">
    <text evidence="1">The sequence shown here is derived from an EMBL/GenBank/DDBJ whole genome shotgun (WGS) entry which is preliminary data.</text>
</comment>
<evidence type="ECO:0000313" key="1">
    <source>
        <dbReference type="EMBL" id="KAK8886989.1"/>
    </source>
</evidence>
<organism evidence="1 2">
    <name type="scientific">Tritrichomonas musculus</name>
    <dbReference type="NCBI Taxonomy" id="1915356"/>
    <lineage>
        <taxon>Eukaryota</taxon>
        <taxon>Metamonada</taxon>
        <taxon>Parabasalia</taxon>
        <taxon>Tritrichomonadida</taxon>
        <taxon>Tritrichomonadidae</taxon>
        <taxon>Tritrichomonas</taxon>
    </lineage>
</organism>
<evidence type="ECO:0008006" key="3">
    <source>
        <dbReference type="Google" id="ProtNLM"/>
    </source>
</evidence>
<protein>
    <recommendedName>
        <fullName evidence="3">SH3 domain-containing protein</fullName>
    </recommendedName>
</protein>
<proteinExistence type="predicted"/>